<feature type="non-terminal residue" evidence="1">
    <location>
        <position position="234"/>
    </location>
</feature>
<evidence type="ECO:0000313" key="1">
    <source>
        <dbReference type="EMBL" id="KAF9943859.1"/>
    </source>
</evidence>
<protein>
    <submittedName>
        <fullName evidence="1">Uncharacterized protein</fullName>
    </submittedName>
</protein>
<dbReference type="Proteomes" id="UP000749646">
    <property type="component" value="Unassembled WGS sequence"/>
</dbReference>
<name>A0A9P6IPT8_9FUNG</name>
<proteinExistence type="predicted"/>
<keyword evidence="2" id="KW-1185">Reference proteome</keyword>
<comment type="caution">
    <text evidence="1">The sequence shown here is derived from an EMBL/GenBank/DDBJ whole genome shotgun (WGS) entry which is preliminary data.</text>
</comment>
<organism evidence="1 2">
    <name type="scientific">Modicella reniformis</name>
    <dbReference type="NCBI Taxonomy" id="1440133"/>
    <lineage>
        <taxon>Eukaryota</taxon>
        <taxon>Fungi</taxon>
        <taxon>Fungi incertae sedis</taxon>
        <taxon>Mucoromycota</taxon>
        <taxon>Mortierellomycotina</taxon>
        <taxon>Mortierellomycetes</taxon>
        <taxon>Mortierellales</taxon>
        <taxon>Mortierellaceae</taxon>
        <taxon>Modicella</taxon>
    </lineage>
</organism>
<gene>
    <name evidence="1" type="ORF">BGZ65_000090</name>
</gene>
<accession>A0A9P6IPT8</accession>
<dbReference type="AlphaFoldDB" id="A0A9P6IPT8"/>
<evidence type="ECO:0000313" key="2">
    <source>
        <dbReference type="Proteomes" id="UP000749646"/>
    </source>
</evidence>
<sequence>MDTWSDALDTSTFQTTRTANQGSLTTISHAAYISAASSQVGYPQQYQQQQKKQQQQRQQQNHFDVDPMMHISAATFGTSTGHDQGSKEVIVESPLVFYPADSVNGAKTRFTPANSTTMDVNITTVSTGPGMGSTAPLLIQQAVMLDPFSMPSSITFPEQRVAARAEPSFSTTKPYVARDKQVQDETDRNHARSQLEVNCLSSQESGLELVWNDMPATLGLDEWIAYVGAQMIAL</sequence>
<dbReference type="EMBL" id="JAAAHW010008767">
    <property type="protein sequence ID" value="KAF9943859.1"/>
    <property type="molecule type" value="Genomic_DNA"/>
</dbReference>
<reference evidence="1" key="1">
    <citation type="journal article" date="2020" name="Fungal Divers.">
        <title>Resolving the Mortierellaceae phylogeny through synthesis of multi-gene phylogenetics and phylogenomics.</title>
        <authorList>
            <person name="Vandepol N."/>
            <person name="Liber J."/>
            <person name="Desiro A."/>
            <person name="Na H."/>
            <person name="Kennedy M."/>
            <person name="Barry K."/>
            <person name="Grigoriev I.V."/>
            <person name="Miller A.N."/>
            <person name="O'Donnell K."/>
            <person name="Stajich J.E."/>
            <person name="Bonito G."/>
        </authorList>
    </citation>
    <scope>NUCLEOTIDE SEQUENCE</scope>
    <source>
        <strain evidence="1">MES-2147</strain>
    </source>
</reference>